<dbReference type="RefSeq" id="WP_215342556.1">
    <property type="nucleotide sequence ID" value="NZ_JAGSGD010000001.1"/>
</dbReference>
<gene>
    <name evidence="2" type="ORF">JKL49_18600</name>
</gene>
<protein>
    <submittedName>
        <fullName evidence="2">Xanthine dehydrogenase family protein molybdopterin-binding subunit</fullName>
    </submittedName>
</protein>
<comment type="caution">
    <text evidence="2">The sequence shown here is derived from an EMBL/GenBank/DDBJ whole genome shotgun (WGS) entry which is preliminary data.</text>
</comment>
<dbReference type="Proteomes" id="UP000622580">
    <property type="component" value="Unassembled WGS sequence"/>
</dbReference>
<evidence type="ECO:0000313" key="2">
    <source>
        <dbReference type="EMBL" id="MBR7621409.1"/>
    </source>
</evidence>
<dbReference type="InterPro" id="IPR008274">
    <property type="entry name" value="AldOxase/xan_DH_MoCoBD1"/>
</dbReference>
<dbReference type="Pfam" id="PF02738">
    <property type="entry name" value="MoCoBD_1"/>
    <property type="match status" value="1"/>
</dbReference>
<dbReference type="PANTHER" id="PTHR47495">
    <property type="entry name" value="ALDEHYDE DEHYDROGENASE"/>
    <property type="match status" value="1"/>
</dbReference>
<dbReference type="InterPro" id="IPR046867">
    <property type="entry name" value="AldOxase/xan_DH_MoCoBD2"/>
</dbReference>
<dbReference type="PANTHER" id="PTHR47495:SF3">
    <property type="entry name" value="BLR6219 PROTEIN"/>
    <property type="match status" value="1"/>
</dbReference>
<dbReference type="SUPFAM" id="SSF56003">
    <property type="entry name" value="Molybdenum cofactor-binding domain"/>
    <property type="match status" value="2"/>
</dbReference>
<accession>A0A941HWX7</accession>
<keyword evidence="3" id="KW-1185">Reference proteome</keyword>
<sequence length="729" mass="76569">MADCFAEGASRRDLLKTGALAGGLFLSFSVAPKAGAAEQGVSKLNAYVSLTPDGKVTIVSKNPEIGQGIKTSLPMIIAEEFDVDWAQVTTKQADGDPATYGRQFAGGSMATPLHWDELRRVGAAGRAMIVAAAAQTWNVPAADCTTLSGVVYHKASGKKATYGSLAAKAATLPAPDLKTVPLKDPKDYRILGRFKPQVDTAAIVSGKPLFGIDVVAPGMLYATFEKAPVFGAKVASADLAAAKGVKGVRQAFVVDGGTDLSGLVPGVAVVADSWWQARRGREKLNVQWAEHTTSKQSTAGYDAQALALSKAAPLRTERNDGDVDAAMKAAAKTVEAAYSYPFIAHAALEPMNCTAHFKDGKLEIWAPTQNPEAGRQLVAKTLGIAPADIILHMTRCGGGFGRRLANDYMVQAAWIAREAKAPVKMLWTREDDLRYDYYRPAGYHFLSGGVDASGTVTAWHDHFVSLGSDGKVASSAGMSPTEFPSRFVPNFRYDLSLIPSGVPTGPLRAPGSNALAFVMQSFIDELAHAANADPVAFRLKLLGDGAIMGTAGQNGYAADRMRGVVKLAAEKSGWGKTKLPRGTGMGVAFHFSHMGYFAEVVQASVAADGAVKVDKVWVAADVGRQIVNPAGAINQVQGSVLDGLSAALGQVITIESGAAVQSNFADYPLLRMADAPPVEVHFLITDNPPTGLGEPALPPAPPALCNAIFAATGKRIRSLPINTEALKSL</sequence>
<organism evidence="2 3">
    <name type="scientific">Phenylobacterium glaciei</name>
    <dbReference type="NCBI Taxonomy" id="2803784"/>
    <lineage>
        <taxon>Bacteria</taxon>
        <taxon>Pseudomonadati</taxon>
        <taxon>Pseudomonadota</taxon>
        <taxon>Alphaproteobacteria</taxon>
        <taxon>Caulobacterales</taxon>
        <taxon>Caulobacteraceae</taxon>
        <taxon>Phenylobacterium</taxon>
    </lineage>
</organism>
<dbReference type="InterPro" id="IPR006311">
    <property type="entry name" value="TAT_signal"/>
</dbReference>
<name>A0A941HWX7_9CAUL</name>
<dbReference type="PIRSF" id="PIRSF036389">
    <property type="entry name" value="IOR_B"/>
    <property type="match status" value="1"/>
</dbReference>
<proteinExistence type="predicted"/>
<evidence type="ECO:0000313" key="3">
    <source>
        <dbReference type="Proteomes" id="UP000622580"/>
    </source>
</evidence>
<dbReference type="Pfam" id="PF20256">
    <property type="entry name" value="MoCoBD_2"/>
    <property type="match status" value="2"/>
</dbReference>
<dbReference type="SMART" id="SM01008">
    <property type="entry name" value="Ald_Xan_dh_C"/>
    <property type="match status" value="1"/>
</dbReference>
<reference evidence="2" key="1">
    <citation type="submission" date="2021-04" db="EMBL/GenBank/DDBJ databases">
        <title>Draft genome assembly of strain Phenylobacterium sp. 20VBR1 using MiniION and Illumina platforms.</title>
        <authorList>
            <person name="Thomas F.A."/>
            <person name="Krishnan K.P."/>
            <person name="Sinha R.K."/>
        </authorList>
    </citation>
    <scope>NUCLEOTIDE SEQUENCE</scope>
    <source>
        <strain evidence="2">20VBR1</strain>
    </source>
</reference>
<dbReference type="AlphaFoldDB" id="A0A941HWX7"/>
<dbReference type="InterPro" id="IPR000674">
    <property type="entry name" value="Ald_Oxase/Xan_DH_a/b"/>
</dbReference>
<dbReference type="InterPro" id="IPR052516">
    <property type="entry name" value="N-heterocyclic_Hydroxylase"/>
</dbReference>
<feature type="domain" description="Aldehyde oxidase/xanthine dehydrogenase a/b hammerhead" evidence="1">
    <location>
        <begin position="205"/>
        <end position="292"/>
    </location>
</feature>
<dbReference type="InterPro" id="IPR012368">
    <property type="entry name" value="OxRdtase_Mopterin-bd_su_IorB"/>
</dbReference>
<dbReference type="EMBL" id="JAGSGD010000001">
    <property type="protein sequence ID" value="MBR7621409.1"/>
    <property type="molecule type" value="Genomic_DNA"/>
</dbReference>
<dbReference type="Gene3D" id="3.90.1170.50">
    <property type="entry name" value="Aldehyde oxidase/xanthine dehydrogenase, a/b hammerhead"/>
    <property type="match status" value="1"/>
</dbReference>
<evidence type="ECO:0000259" key="1">
    <source>
        <dbReference type="SMART" id="SM01008"/>
    </source>
</evidence>
<dbReference type="Gene3D" id="3.30.365.10">
    <property type="entry name" value="Aldehyde oxidase/xanthine dehydrogenase, molybdopterin binding domain"/>
    <property type="match status" value="4"/>
</dbReference>
<dbReference type="PROSITE" id="PS51318">
    <property type="entry name" value="TAT"/>
    <property type="match status" value="1"/>
</dbReference>
<dbReference type="InterPro" id="IPR037165">
    <property type="entry name" value="AldOxase/xan_DH_Mopterin-bd_sf"/>
</dbReference>
<dbReference type="GO" id="GO:0016491">
    <property type="term" value="F:oxidoreductase activity"/>
    <property type="evidence" value="ECO:0007669"/>
    <property type="project" value="InterPro"/>
</dbReference>